<organism evidence="1 2">
    <name type="scientific">Laetiporus sulphureus 93-53</name>
    <dbReference type="NCBI Taxonomy" id="1314785"/>
    <lineage>
        <taxon>Eukaryota</taxon>
        <taxon>Fungi</taxon>
        <taxon>Dikarya</taxon>
        <taxon>Basidiomycota</taxon>
        <taxon>Agaricomycotina</taxon>
        <taxon>Agaricomycetes</taxon>
        <taxon>Polyporales</taxon>
        <taxon>Laetiporus</taxon>
    </lineage>
</organism>
<dbReference type="STRING" id="1314785.A0A165CL87"/>
<gene>
    <name evidence="1" type="ORF">LAESUDRAFT_601345</name>
</gene>
<evidence type="ECO:0000313" key="2">
    <source>
        <dbReference type="Proteomes" id="UP000076871"/>
    </source>
</evidence>
<dbReference type="GeneID" id="63820090"/>
<protein>
    <recommendedName>
        <fullName evidence="3">USP domain-containing protein</fullName>
    </recommendedName>
</protein>
<dbReference type="Proteomes" id="UP000076871">
    <property type="component" value="Unassembled WGS sequence"/>
</dbReference>
<proteinExistence type="predicted"/>
<dbReference type="OrthoDB" id="2749262at2759"/>
<dbReference type="RefSeq" id="XP_040760750.1">
    <property type="nucleotide sequence ID" value="XM_040903059.1"/>
</dbReference>
<reference evidence="1 2" key="1">
    <citation type="journal article" date="2016" name="Mol. Biol. Evol.">
        <title>Comparative Genomics of Early-Diverging Mushroom-Forming Fungi Provides Insights into the Origins of Lignocellulose Decay Capabilities.</title>
        <authorList>
            <person name="Nagy L.G."/>
            <person name="Riley R."/>
            <person name="Tritt A."/>
            <person name="Adam C."/>
            <person name="Daum C."/>
            <person name="Floudas D."/>
            <person name="Sun H."/>
            <person name="Yadav J.S."/>
            <person name="Pangilinan J."/>
            <person name="Larsson K.H."/>
            <person name="Matsuura K."/>
            <person name="Barry K."/>
            <person name="Labutti K."/>
            <person name="Kuo R."/>
            <person name="Ohm R.A."/>
            <person name="Bhattacharya S.S."/>
            <person name="Shirouzu T."/>
            <person name="Yoshinaga Y."/>
            <person name="Martin F.M."/>
            <person name="Grigoriev I.V."/>
            <person name="Hibbett D.S."/>
        </authorList>
    </citation>
    <scope>NUCLEOTIDE SEQUENCE [LARGE SCALE GENOMIC DNA]</scope>
    <source>
        <strain evidence="1 2">93-53</strain>
    </source>
</reference>
<evidence type="ECO:0000313" key="1">
    <source>
        <dbReference type="EMBL" id="KZT03010.1"/>
    </source>
</evidence>
<dbReference type="EMBL" id="KV427647">
    <property type="protein sequence ID" value="KZT03010.1"/>
    <property type="molecule type" value="Genomic_DNA"/>
</dbReference>
<dbReference type="InParanoid" id="A0A165CL87"/>
<name>A0A165CL87_9APHY</name>
<feature type="non-terminal residue" evidence="1">
    <location>
        <position position="1"/>
    </location>
</feature>
<sequence length="248" mass="27663">DARNWSCAYDAALTVLWNMLQDYGSTHFQHLAMFYPALRCLQTGFEASISDLHLLEVVRDAMRDKLSSLHPQRFPRTGTMECAIFDVVSTLLTSSTPFGCSTYTCPHCSFTSLSHQEHLSSATFSVYPFHWDQSEPRPTVQTTTDCLRLVFNYANGPACRSCLHPMSSTTVIEHAPPMFALEIQRPDSAGQPSILLQNTCSLSAVSGDVLYSLIGIVYAGGRHFTSRYFARDHSAWYHDSAETGRSCI</sequence>
<keyword evidence="2" id="KW-1185">Reference proteome</keyword>
<evidence type="ECO:0008006" key="3">
    <source>
        <dbReference type="Google" id="ProtNLM"/>
    </source>
</evidence>
<feature type="non-terminal residue" evidence="1">
    <location>
        <position position="248"/>
    </location>
</feature>
<dbReference type="AlphaFoldDB" id="A0A165CL87"/>
<accession>A0A165CL87</accession>